<dbReference type="Proteomes" id="UP000228921">
    <property type="component" value="Unassembled WGS sequence"/>
</dbReference>
<evidence type="ECO:0000313" key="2">
    <source>
        <dbReference type="EMBL" id="PJF31877.1"/>
    </source>
</evidence>
<organism evidence="2 3">
    <name type="scientific">Candidatus Thermofonsia Clade 1 bacterium</name>
    <dbReference type="NCBI Taxonomy" id="2364210"/>
    <lineage>
        <taxon>Bacteria</taxon>
        <taxon>Bacillati</taxon>
        <taxon>Chloroflexota</taxon>
        <taxon>Candidatus Thermofontia</taxon>
        <taxon>Candidatus Thermofonsia Clade 1</taxon>
    </lineage>
</organism>
<feature type="signal peptide" evidence="1">
    <location>
        <begin position="1"/>
        <end position="20"/>
    </location>
</feature>
<keyword evidence="1" id="KW-0732">Signal</keyword>
<sequence>MGECAIRHLTLILVTALFLAACGADRPATPIPTPTPSPTPLSEPLPTVATAVPFGAETRPFPFVIISEDINATGGALEDALRAQTGFSFRVEFYASAAQALAVLCGDLPAFGILDSWTLLAAQGRGCGTPLLFTEQVEGARRISGISSQIIVASGSDITSVGNFAGRDFCRVQDGGLTDWILPVLAMRSNGFEPFLGFRNVRRTPDVPSMLRAVAQGECVGAIETGTLNRYRVEGLNLAQALRPVLTTPEVPLGGLVASPLIPLTLSAQVRQVFLEDRAAWRDAVNADAFVTAESGRVAALETLLRLSALDLLTASR</sequence>
<proteinExistence type="predicted"/>
<dbReference type="Pfam" id="PF12974">
    <property type="entry name" value="Phosphonate-bd"/>
    <property type="match status" value="1"/>
</dbReference>
<gene>
    <name evidence="2" type="ORF">CUN51_02745</name>
</gene>
<dbReference type="AlphaFoldDB" id="A0A2M8P2V6"/>
<name>A0A2M8P2V6_9CHLR</name>
<dbReference type="EMBL" id="PGTK01000002">
    <property type="protein sequence ID" value="PJF31877.1"/>
    <property type="molecule type" value="Genomic_DNA"/>
</dbReference>
<comment type="caution">
    <text evidence="2">The sequence shown here is derived from an EMBL/GenBank/DDBJ whole genome shotgun (WGS) entry which is preliminary data.</text>
</comment>
<accession>A0A2M8P2V6</accession>
<reference evidence="2 3" key="1">
    <citation type="submission" date="2017-11" db="EMBL/GenBank/DDBJ databases">
        <title>Evolution of Phototrophy in the Chloroflexi Phylum Driven by Horizontal Gene Transfer.</title>
        <authorList>
            <person name="Ward L.M."/>
            <person name="Hemp J."/>
            <person name="Shih P.M."/>
            <person name="Mcglynn S.E."/>
            <person name="Fischer W."/>
        </authorList>
    </citation>
    <scope>NUCLEOTIDE SEQUENCE [LARGE SCALE GENOMIC DNA]</scope>
    <source>
        <strain evidence="2">CP2_2F</strain>
    </source>
</reference>
<protein>
    <recommendedName>
        <fullName evidence="4">Phosphate/phosphite/phosphonate ABC transporter substrate-binding protein</fullName>
    </recommendedName>
</protein>
<feature type="chain" id="PRO_5014922132" description="Phosphate/phosphite/phosphonate ABC transporter substrate-binding protein" evidence="1">
    <location>
        <begin position="21"/>
        <end position="317"/>
    </location>
</feature>
<evidence type="ECO:0008006" key="4">
    <source>
        <dbReference type="Google" id="ProtNLM"/>
    </source>
</evidence>
<evidence type="ECO:0000313" key="3">
    <source>
        <dbReference type="Proteomes" id="UP000228921"/>
    </source>
</evidence>
<dbReference type="PROSITE" id="PS51257">
    <property type="entry name" value="PROKAR_LIPOPROTEIN"/>
    <property type="match status" value="1"/>
</dbReference>
<evidence type="ECO:0000256" key="1">
    <source>
        <dbReference type="SAM" id="SignalP"/>
    </source>
</evidence>
<dbReference type="Gene3D" id="3.40.190.10">
    <property type="entry name" value="Periplasmic binding protein-like II"/>
    <property type="match status" value="2"/>
</dbReference>
<dbReference type="SUPFAM" id="SSF53850">
    <property type="entry name" value="Periplasmic binding protein-like II"/>
    <property type="match status" value="1"/>
</dbReference>